<dbReference type="InterPro" id="IPR053746">
    <property type="entry name" value="Viral_HT_Connector_Assembly"/>
</dbReference>
<gene>
    <name evidence="1" type="ORF">H8S75_23955</name>
</gene>
<dbReference type="RefSeq" id="WP_187023692.1">
    <property type="nucleotide sequence ID" value="NZ_JACOPB010000014.1"/>
</dbReference>
<protein>
    <submittedName>
        <fullName evidence="1">Uncharacterized protein</fullName>
    </submittedName>
</protein>
<name>A0ABR7HCU0_9FIRM</name>
<dbReference type="Gene3D" id="1.10.246.150">
    <property type="match status" value="1"/>
</dbReference>
<evidence type="ECO:0000313" key="2">
    <source>
        <dbReference type="Proteomes" id="UP000634672"/>
    </source>
</evidence>
<evidence type="ECO:0000313" key="1">
    <source>
        <dbReference type="EMBL" id="MBC5710996.1"/>
    </source>
</evidence>
<proteinExistence type="predicted"/>
<dbReference type="Proteomes" id="UP000634672">
    <property type="component" value="Unassembled WGS sequence"/>
</dbReference>
<comment type="caution">
    <text evidence="1">The sequence shown here is derived from an EMBL/GenBank/DDBJ whole genome shotgun (WGS) entry which is preliminary data.</text>
</comment>
<reference evidence="1 2" key="1">
    <citation type="submission" date="2020-08" db="EMBL/GenBank/DDBJ databases">
        <title>Genome public.</title>
        <authorList>
            <person name="Liu C."/>
            <person name="Sun Q."/>
        </authorList>
    </citation>
    <scope>NUCLEOTIDE SEQUENCE [LARGE SCALE GENOMIC DNA]</scope>
    <source>
        <strain evidence="1 2">NSJ-66</strain>
    </source>
</reference>
<accession>A0ABR7HCU0</accession>
<dbReference type="EMBL" id="JACOPB010000014">
    <property type="protein sequence ID" value="MBC5710996.1"/>
    <property type="molecule type" value="Genomic_DNA"/>
</dbReference>
<organism evidence="1 2">
    <name type="scientific">Hungatella hominis</name>
    <dbReference type="NCBI Taxonomy" id="2763050"/>
    <lineage>
        <taxon>Bacteria</taxon>
        <taxon>Bacillati</taxon>
        <taxon>Bacillota</taxon>
        <taxon>Clostridia</taxon>
        <taxon>Lachnospirales</taxon>
        <taxon>Lachnospiraceae</taxon>
        <taxon>Hungatella</taxon>
    </lineage>
</organism>
<keyword evidence="2" id="KW-1185">Reference proteome</keyword>
<sequence>MTAEEFKSLGLPVETEMQLYVEAGLEWLRDNTTLDVDITNIESIKALPSSVRLFLVKFCEMCSRDIGVTGESVGPMSQNFSTDSTAKQTAALARQLLRTWLKPDVKFIPCIRRWR</sequence>